<accession>A0A9X3I0Z9</accession>
<protein>
    <submittedName>
        <fullName evidence="2">DUF4138 domain-containing protein</fullName>
    </submittedName>
</protein>
<reference evidence="2" key="1">
    <citation type="submission" date="2022-11" db="EMBL/GenBank/DDBJ databases">
        <title>Salinimicrobium profundisediminis sp. nov., isolated from deep-sea sediment of the Mariana Trench.</title>
        <authorList>
            <person name="Fu H."/>
        </authorList>
    </citation>
    <scope>NUCLEOTIDE SEQUENCE</scope>
    <source>
        <strain evidence="2">MT39</strain>
    </source>
</reference>
<gene>
    <name evidence="2" type="ORF">OQ279_09570</name>
</gene>
<feature type="chain" id="PRO_5040835752" evidence="1">
    <location>
        <begin position="22"/>
        <end position="284"/>
    </location>
</feature>
<evidence type="ECO:0000313" key="3">
    <source>
        <dbReference type="Proteomes" id="UP001148482"/>
    </source>
</evidence>
<organism evidence="2 3">
    <name type="scientific">Salinimicrobium profundisediminis</name>
    <dbReference type="NCBI Taxonomy" id="2994553"/>
    <lineage>
        <taxon>Bacteria</taxon>
        <taxon>Pseudomonadati</taxon>
        <taxon>Bacteroidota</taxon>
        <taxon>Flavobacteriia</taxon>
        <taxon>Flavobacteriales</taxon>
        <taxon>Flavobacteriaceae</taxon>
        <taxon>Salinimicrobium</taxon>
    </lineage>
</organism>
<evidence type="ECO:0000313" key="2">
    <source>
        <dbReference type="EMBL" id="MCX2838401.1"/>
    </source>
</evidence>
<dbReference type="InterPro" id="IPR022298">
    <property type="entry name" value="Conjug_transposon_TraN"/>
</dbReference>
<proteinExistence type="predicted"/>
<keyword evidence="3" id="KW-1185">Reference proteome</keyword>
<dbReference type="AlphaFoldDB" id="A0A9X3I0Z9"/>
<feature type="signal peptide" evidence="1">
    <location>
        <begin position="1"/>
        <end position="21"/>
    </location>
</feature>
<keyword evidence="1" id="KW-0732">Signal</keyword>
<comment type="caution">
    <text evidence="2">The sequence shown here is derived from an EMBL/GenBank/DDBJ whole genome shotgun (WGS) entry which is preliminary data.</text>
</comment>
<dbReference type="Proteomes" id="UP001148482">
    <property type="component" value="Unassembled WGS sequence"/>
</dbReference>
<evidence type="ECO:0000256" key="1">
    <source>
        <dbReference type="SAM" id="SignalP"/>
    </source>
</evidence>
<dbReference type="EMBL" id="JAPJDA010000013">
    <property type="protein sequence ID" value="MCX2838401.1"/>
    <property type="molecule type" value="Genomic_DNA"/>
</dbReference>
<sequence>MKTNILFLLFFTSFAFHPSLAQERKILDTIFANDHKNVALFFPKPIRQGITGSDNFVFTYNRETEQHFGLLQAKPGKESNLLVISSNGSVFSYIVRYKEQLSKLNYFIALTNSIGNERPIVKDSVLVKSSEELVDNSTYYYQKFCSYLLNRKQRIGRIKKRNEGIILTVENIVFDKDELYFVIEIENTSTLDYDLNFLKLSVETRQKGKRKSLQRLYQEPIYKHNLPSKIKENELARFVYVLSKFSLSDDRRAILKLNEKDGERNIEMKLLAISVRIVPVVSVG</sequence>
<name>A0A9X3I0Z9_9FLAO</name>
<dbReference type="Pfam" id="PF13595">
    <property type="entry name" value="DUF4138"/>
    <property type="match status" value="1"/>
</dbReference>
<dbReference type="RefSeq" id="WP_266069661.1">
    <property type="nucleotide sequence ID" value="NZ_JAPJDA010000013.1"/>
</dbReference>